<dbReference type="PANTHER" id="PTHR47871">
    <property type="entry name" value="NAC DOMAIN-CONTAINING PROTEIN 8"/>
    <property type="match status" value="1"/>
</dbReference>
<keyword evidence="2" id="KW-1185">Reference proteome</keyword>
<gene>
    <name evidence="1" type="ORF">WJX72_005638</name>
</gene>
<dbReference type="Proteomes" id="UP001489004">
    <property type="component" value="Unassembled WGS sequence"/>
</dbReference>
<organism evidence="1 2">
    <name type="scientific">[Myrmecia] bisecta</name>
    <dbReference type="NCBI Taxonomy" id="41462"/>
    <lineage>
        <taxon>Eukaryota</taxon>
        <taxon>Viridiplantae</taxon>
        <taxon>Chlorophyta</taxon>
        <taxon>core chlorophytes</taxon>
        <taxon>Trebouxiophyceae</taxon>
        <taxon>Trebouxiales</taxon>
        <taxon>Trebouxiaceae</taxon>
        <taxon>Myrmecia</taxon>
    </lineage>
</organism>
<evidence type="ECO:0000313" key="2">
    <source>
        <dbReference type="Proteomes" id="UP001489004"/>
    </source>
</evidence>
<dbReference type="EMBL" id="JALJOR010000002">
    <property type="protein sequence ID" value="KAK9823806.1"/>
    <property type="molecule type" value="Genomic_DNA"/>
</dbReference>
<accession>A0AAW1QRR4</accession>
<reference evidence="1 2" key="1">
    <citation type="journal article" date="2024" name="Nat. Commun.">
        <title>Phylogenomics reveals the evolutionary origins of lichenization in chlorophyte algae.</title>
        <authorList>
            <person name="Puginier C."/>
            <person name="Libourel C."/>
            <person name="Otte J."/>
            <person name="Skaloud P."/>
            <person name="Haon M."/>
            <person name="Grisel S."/>
            <person name="Petersen M."/>
            <person name="Berrin J.G."/>
            <person name="Delaux P.M."/>
            <person name="Dal Grande F."/>
            <person name="Keller J."/>
        </authorList>
    </citation>
    <scope>NUCLEOTIDE SEQUENCE [LARGE SCALE GENOMIC DNA]</scope>
    <source>
        <strain evidence="1 2">SAG 2043</strain>
    </source>
</reference>
<dbReference type="PANTHER" id="PTHR47871:SF2">
    <property type="entry name" value="OS03G0221300 PROTEIN"/>
    <property type="match status" value="1"/>
</dbReference>
<comment type="caution">
    <text evidence="1">The sequence shown here is derived from an EMBL/GenBank/DDBJ whole genome shotgun (WGS) entry which is preliminary data.</text>
</comment>
<sequence>MCAILERVCHRQAEPWDKTRFTHVENNRKVAYCLDALQCLVERAQAYGERGQPVEWGWCRELKSFVFVFEPANRLAVEKPEYGHATYFFDLEEPMLVSAQVQRLVGVLSVRGVTRMALLDDTTLDLAAKLTDEEKAVLEKCGWTSPCGIRSLVNFSGERIYHREPTGTATDHGDKADYREKISRMLARGAAGGRITKQRPA</sequence>
<dbReference type="AlphaFoldDB" id="A0AAW1QRR4"/>
<protein>
    <submittedName>
        <fullName evidence="1">Uncharacterized protein</fullName>
    </submittedName>
</protein>
<proteinExistence type="predicted"/>
<name>A0AAW1QRR4_9CHLO</name>
<evidence type="ECO:0000313" key="1">
    <source>
        <dbReference type="EMBL" id="KAK9823806.1"/>
    </source>
</evidence>